<dbReference type="PANTHER" id="PTHR47371:SF3">
    <property type="entry name" value="PHOSPHOGLYCEROL TRANSFERASE I"/>
    <property type="match status" value="1"/>
</dbReference>
<dbReference type="InterPro" id="IPR017850">
    <property type="entry name" value="Alkaline_phosphatase_core_sf"/>
</dbReference>
<dbReference type="Pfam" id="PF00884">
    <property type="entry name" value="Sulfatase"/>
    <property type="match status" value="1"/>
</dbReference>
<dbReference type="Proteomes" id="UP001298424">
    <property type="component" value="Unassembled WGS sequence"/>
</dbReference>
<gene>
    <name evidence="8" type="ORF">MB824_06230</name>
</gene>
<comment type="caution">
    <text evidence="8">The sequence shown here is derived from an EMBL/GenBank/DDBJ whole genome shotgun (WGS) entry which is preliminary data.</text>
</comment>
<name>A0ABS9NMS6_9NEIS</name>
<dbReference type="SUPFAM" id="SSF53649">
    <property type="entry name" value="Alkaline phosphatase-like"/>
    <property type="match status" value="1"/>
</dbReference>
<feature type="transmembrane region" description="Helical" evidence="6">
    <location>
        <begin position="136"/>
        <end position="153"/>
    </location>
</feature>
<evidence type="ECO:0000313" key="8">
    <source>
        <dbReference type="EMBL" id="MCG6504087.1"/>
    </source>
</evidence>
<reference evidence="8 9" key="1">
    <citation type="submission" date="2022-02" db="EMBL/GenBank/DDBJ databases">
        <title>Genome sequence data of Kingella unionensis sp. nov. strain CICC 24913 (CCUG 75125).</title>
        <authorList>
            <person name="Xiao M."/>
        </authorList>
    </citation>
    <scope>NUCLEOTIDE SEQUENCE [LARGE SCALE GENOMIC DNA]</scope>
    <source>
        <strain evidence="8 9">CICC 24913</strain>
    </source>
</reference>
<evidence type="ECO:0000256" key="6">
    <source>
        <dbReference type="SAM" id="Phobius"/>
    </source>
</evidence>
<feature type="transmembrane region" description="Helical" evidence="6">
    <location>
        <begin position="60"/>
        <end position="77"/>
    </location>
</feature>
<keyword evidence="3 6" id="KW-0812">Transmembrane</keyword>
<dbReference type="InterPro" id="IPR000917">
    <property type="entry name" value="Sulfatase_N"/>
</dbReference>
<dbReference type="EMBL" id="JAKOOW010000024">
    <property type="protein sequence ID" value="MCG6504087.1"/>
    <property type="molecule type" value="Genomic_DNA"/>
</dbReference>
<evidence type="ECO:0000259" key="7">
    <source>
        <dbReference type="Pfam" id="PF00884"/>
    </source>
</evidence>
<evidence type="ECO:0000256" key="3">
    <source>
        <dbReference type="ARBA" id="ARBA00022692"/>
    </source>
</evidence>
<dbReference type="PANTHER" id="PTHR47371">
    <property type="entry name" value="LIPOTEICHOIC ACID SYNTHASE"/>
    <property type="match status" value="1"/>
</dbReference>
<keyword evidence="5 6" id="KW-0472">Membrane</keyword>
<keyword evidence="2" id="KW-1003">Cell membrane</keyword>
<dbReference type="InterPro" id="IPR050448">
    <property type="entry name" value="OpgB/LTA_synthase_biosynth"/>
</dbReference>
<dbReference type="Gene3D" id="3.40.720.10">
    <property type="entry name" value="Alkaline Phosphatase, subunit A"/>
    <property type="match status" value="1"/>
</dbReference>
<evidence type="ECO:0000256" key="5">
    <source>
        <dbReference type="ARBA" id="ARBA00023136"/>
    </source>
</evidence>
<protein>
    <submittedName>
        <fullName evidence="8">LTA synthase family protein</fullName>
    </submittedName>
</protein>
<feature type="domain" description="Sulfatase N-terminal" evidence="7">
    <location>
        <begin position="267"/>
        <end position="516"/>
    </location>
</feature>
<dbReference type="CDD" id="cd16015">
    <property type="entry name" value="LTA_synthase"/>
    <property type="match status" value="1"/>
</dbReference>
<feature type="transmembrane region" description="Helical" evidence="6">
    <location>
        <begin position="108"/>
        <end position="130"/>
    </location>
</feature>
<proteinExistence type="predicted"/>
<organism evidence="8 9">
    <name type="scientific">Kingella pumchi</name>
    <dbReference type="NCBI Taxonomy" id="2779506"/>
    <lineage>
        <taxon>Bacteria</taxon>
        <taxon>Pseudomonadati</taxon>
        <taxon>Pseudomonadota</taxon>
        <taxon>Betaproteobacteria</taxon>
        <taxon>Neisseriales</taxon>
        <taxon>Neisseriaceae</taxon>
        <taxon>Kingella</taxon>
    </lineage>
</organism>
<keyword evidence="9" id="KW-1185">Reference proteome</keyword>
<feature type="transmembrane region" description="Helical" evidence="6">
    <location>
        <begin position="12"/>
        <end position="30"/>
    </location>
</feature>
<comment type="subcellular location">
    <subcellularLocation>
        <location evidence="1">Cell membrane</location>
        <topology evidence="1">Multi-pass membrane protein</topology>
    </subcellularLocation>
</comment>
<feature type="transmembrane region" description="Helical" evidence="6">
    <location>
        <begin position="37"/>
        <end position="54"/>
    </location>
</feature>
<keyword evidence="4 6" id="KW-1133">Transmembrane helix</keyword>
<evidence type="ECO:0000256" key="1">
    <source>
        <dbReference type="ARBA" id="ARBA00004651"/>
    </source>
</evidence>
<evidence type="ECO:0000256" key="2">
    <source>
        <dbReference type="ARBA" id="ARBA00022475"/>
    </source>
</evidence>
<evidence type="ECO:0000313" key="9">
    <source>
        <dbReference type="Proteomes" id="UP001298424"/>
    </source>
</evidence>
<evidence type="ECO:0000256" key="4">
    <source>
        <dbReference type="ARBA" id="ARBA00022989"/>
    </source>
</evidence>
<accession>A0ABS9NMS6</accession>
<sequence length="563" mass="62929">MAPFFPQPPLMHYVLLSLFTAAALILGAKAHYRWTRFFAACQFVFLFGAMFAASGQWQRGLNFASVLFVVFVLFHRLKIHYYKQPLLVSDLFLAFDWRNWETLAHYKGAIVAVAGLLGILGYAVFGWSGAAVSDGLWRGLAAAASIVSLLLMVRYTQDKRAVQVWLDSLPDDGRDVFLNLPMSCRGVFFKTPEFGGDGNRFKQLLEAKRPSEQHEKQPENARPDIVICLQESTLNPHQFDFQSENLPPLPMFAPQADTRFAAPLRVHTFGGGTWKSEFALLAGLPSTDFGALASGVFYSVVPHIQSGLIRNLKAAGYYCVALSPFTKGNYNAKSAYDHFGFDLMLQPQELGYPAPLSKNLWHIGSDEMLQYAQMILDKRHPALQNITQPMLVYVLTMKEHGPYSADTPNHYELVADGLPDKSIACLNDYAGRIAALNNATEQFNSWLHTRGRDFVFAYFGDHQANFETATPPKKGRFANPDYVTQAAIRSSLDYAPQEQPEILDLAFFGGLILEAAGIAPQDDFMRANTAMRRLSGGGLEDCADKDLLNDYRDYLYRHIGIAR</sequence>